<name>A0AAU2HBV4_9ACTN</name>
<dbReference type="SMART" id="SM00421">
    <property type="entry name" value="HTH_LUXR"/>
    <property type="match status" value="1"/>
</dbReference>
<dbReference type="InterPro" id="IPR000792">
    <property type="entry name" value="Tscrpt_reg_LuxR_C"/>
</dbReference>
<dbReference type="SUPFAM" id="SSF46894">
    <property type="entry name" value="C-terminal effector domain of the bipartite response regulators"/>
    <property type="match status" value="1"/>
</dbReference>
<evidence type="ECO:0000313" key="2">
    <source>
        <dbReference type="EMBL" id="WTU44401.1"/>
    </source>
</evidence>
<accession>A0AAU2HBV4</accession>
<dbReference type="GO" id="GO:0006355">
    <property type="term" value="P:regulation of DNA-templated transcription"/>
    <property type="evidence" value="ECO:0007669"/>
    <property type="project" value="InterPro"/>
</dbReference>
<gene>
    <name evidence="2" type="ORF">OHV25_34880</name>
</gene>
<organism evidence="2">
    <name type="scientific">Streptomyces sp. NBC_00060</name>
    <dbReference type="NCBI Taxonomy" id="2975636"/>
    <lineage>
        <taxon>Bacteria</taxon>
        <taxon>Bacillati</taxon>
        <taxon>Actinomycetota</taxon>
        <taxon>Actinomycetes</taxon>
        <taxon>Kitasatosporales</taxon>
        <taxon>Streptomycetaceae</taxon>
        <taxon>Streptomyces</taxon>
    </lineage>
</organism>
<dbReference type="EMBL" id="CP108253">
    <property type="protein sequence ID" value="WTU44401.1"/>
    <property type="molecule type" value="Genomic_DNA"/>
</dbReference>
<feature type="domain" description="HTH luxR-type" evidence="1">
    <location>
        <begin position="191"/>
        <end position="240"/>
    </location>
</feature>
<evidence type="ECO:0000259" key="1">
    <source>
        <dbReference type="SMART" id="SM00421"/>
    </source>
</evidence>
<sequence>MSNPNSLCDEVLSQIRPLIESVVNDVQIRALEDSTLAVIGDRSVAATTLDTLVERAEFSVNMLVPHSRDALPVADTALRGLAARRPGGARVQILAAPEVAADHRLARLGGLTERVEVRLAADVRHAAVVVDGQVALVRSPGVVTAGAEASVIRAPGVVKALHDIMMTAWHRAAPLVTYQQLQECLNGDSGTRILQLLGDGCTDEAAARELDMSVRTYRRRVADIMRLLGARSRFQAGVHASNMGLLQP</sequence>
<protein>
    <submittedName>
        <fullName evidence="2">Helix-turn-helix transcriptional regulator</fullName>
    </submittedName>
</protein>
<dbReference type="InterPro" id="IPR016032">
    <property type="entry name" value="Sig_transdc_resp-reg_C-effctor"/>
</dbReference>
<dbReference type="Gene3D" id="1.10.10.10">
    <property type="entry name" value="Winged helix-like DNA-binding domain superfamily/Winged helix DNA-binding domain"/>
    <property type="match status" value="1"/>
</dbReference>
<reference evidence="2" key="1">
    <citation type="submission" date="2022-10" db="EMBL/GenBank/DDBJ databases">
        <title>The complete genomes of actinobacterial strains from the NBC collection.</title>
        <authorList>
            <person name="Joergensen T.S."/>
            <person name="Alvarez Arevalo M."/>
            <person name="Sterndorff E.B."/>
            <person name="Faurdal D."/>
            <person name="Vuksanovic O."/>
            <person name="Mourched A.-S."/>
            <person name="Charusanti P."/>
            <person name="Shaw S."/>
            <person name="Blin K."/>
            <person name="Weber T."/>
        </authorList>
    </citation>
    <scope>NUCLEOTIDE SEQUENCE</scope>
    <source>
        <strain evidence="2">NBC_00060</strain>
    </source>
</reference>
<dbReference type="GO" id="GO:0003677">
    <property type="term" value="F:DNA binding"/>
    <property type="evidence" value="ECO:0007669"/>
    <property type="project" value="InterPro"/>
</dbReference>
<dbReference type="AlphaFoldDB" id="A0AAU2HBV4"/>
<dbReference type="InterPro" id="IPR036388">
    <property type="entry name" value="WH-like_DNA-bd_sf"/>
</dbReference>
<proteinExistence type="predicted"/>